<feature type="signal peptide" evidence="2">
    <location>
        <begin position="1"/>
        <end position="23"/>
    </location>
</feature>
<name>A0A7R9BFM5_9CRUS</name>
<feature type="compositionally biased region" description="Gly residues" evidence="1">
    <location>
        <begin position="29"/>
        <end position="44"/>
    </location>
</feature>
<protein>
    <submittedName>
        <fullName evidence="3">Uncharacterized protein</fullName>
    </submittedName>
</protein>
<feature type="chain" id="PRO_5036402868" evidence="2">
    <location>
        <begin position="24"/>
        <end position="286"/>
    </location>
</feature>
<feature type="compositionally biased region" description="Low complexity" evidence="1">
    <location>
        <begin position="135"/>
        <end position="149"/>
    </location>
</feature>
<keyword evidence="4" id="KW-1185">Reference proteome</keyword>
<feature type="region of interest" description="Disordered" evidence="1">
    <location>
        <begin position="26"/>
        <end position="54"/>
    </location>
</feature>
<reference evidence="3" key="1">
    <citation type="submission" date="2020-11" db="EMBL/GenBank/DDBJ databases">
        <authorList>
            <person name="Tran Van P."/>
        </authorList>
    </citation>
    <scope>NUCLEOTIDE SEQUENCE</scope>
</reference>
<dbReference type="Proteomes" id="UP000678499">
    <property type="component" value="Unassembled WGS sequence"/>
</dbReference>
<dbReference type="EMBL" id="OA882185">
    <property type="protein sequence ID" value="CAD7273611.1"/>
    <property type="molecule type" value="Genomic_DNA"/>
</dbReference>
<evidence type="ECO:0000313" key="3">
    <source>
        <dbReference type="EMBL" id="CAD7273611.1"/>
    </source>
</evidence>
<dbReference type="EMBL" id="CAJPEX010000148">
    <property type="protein sequence ID" value="CAG0913763.1"/>
    <property type="molecule type" value="Genomic_DNA"/>
</dbReference>
<gene>
    <name evidence="3" type="ORF">NMOB1V02_LOCUS1488</name>
</gene>
<proteinExistence type="predicted"/>
<keyword evidence="2" id="KW-0732">Signal</keyword>
<evidence type="ECO:0000313" key="4">
    <source>
        <dbReference type="Proteomes" id="UP000678499"/>
    </source>
</evidence>
<sequence>MTKSVIIFFGILLVLGFAGFSEAHKGGKRGGGGGGGRHGGGSHENGGSSEEIGTGTNTTVLVDALIARITALLTSVDNQTLTDAMNTSVTNRDLPAVKQLLTDVAAGTSGGNEADFTEAQSILDAIVAAEATATSNSSSSENSNSNENSQEYGYKNVGSGTSSTTTTTTTTTTAAPTNPLLPTTVRNRLTSLVVSVDDPILTYTMNSAIRDTNLVIIRQLLTDIAAGIYGGTEADFAEAQSILNELNAAPGTVSANAAAATRNTGRTQKASGSNSRRSVLRRSRAG</sequence>
<feature type="region of interest" description="Disordered" evidence="1">
    <location>
        <begin position="133"/>
        <end position="182"/>
    </location>
</feature>
<dbReference type="AlphaFoldDB" id="A0A7R9BFM5"/>
<organism evidence="3">
    <name type="scientific">Notodromas monacha</name>
    <dbReference type="NCBI Taxonomy" id="399045"/>
    <lineage>
        <taxon>Eukaryota</taxon>
        <taxon>Metazoa</taxon>
        <taxon>Ecdysozoa</taxon>
        <taxon>Arthropoda</taxon>
        <taxon>Crustacea</taxon>
        <taxon>Oligostraca</taxon>
        <taxon>Ostracoda</taxon>
        <taxon>Podocopa</taxon>
        <taxon>Podocopida</taxon>
        <taxon>Cypridocopina</taxon>
        <taxon>Cypridoidea</taxon>
        <taxon>Cyprididae</taxon>
        <taxon>Notodromas</taxon>
    </lineage>
</organism>
<feature type="region of interest" description="Disordered" evidence="1">
    <location>
        <begin position="260"/>
        <end position="286"/>
    </location>
</feature>
<feature type="compositionally biased region" description="Low complexity" evidence="1">
    <location>
        <begin position="161"/>
        <end position="182"/>
    </location>
</feature>
<accession>A0A7R9BFM5</accession>
<evidence type="ECO:0000256" key="1">
    <source>
        <dbReference type="SAM" id="MobiDB-lite"/>
    </source>
</evidence>
<evidence type="ECO:0000256" key="2">
    <source>
        <dbReference type="SAM" id="SignalP"/>
    </source>
</evidence>